<comment type="caution">
    <text evidence="2">The sequence shown here is derived from an EMBL/GenBank/DDBJ whole genome shotgun (WGS) entry which is preliminary data.</text>
</comment>
<proteinExistence type="predicted"/>
<dbReference type="Proteomes" id="UP001221898">
    <property type="component" value="Unassembled WGS sequence"/>
</dbReference>
<name>A0AAD7S4N7_9TELE</name>
<evidence type="ECO:0000313" key="2">
    <source>
        <dbReference type="EMBL" id="KAJ8395900.1"/>
    </source>
</evidence>
<keyword evidence="3" id="KW-1185">Reference proteome</keyword>
<dbReference type="AlphaFoldDB" id="A0AAD7S4N7"/>
<evidence type="ECO:0000313" key="3">
    <source>
        <dbReference type="Proteomes" id="UP001221898"/>
    </source>
</evidence>
<organism evidence="2 3">
    <name type="scientific">Aldrovandia affinis</name>
    <dbReference type="NCBI Taxonomy" id="143900"/>
    <lineage>
        <taxon>Eukaryota</taxon>
        <taxon>Metazoa</taxon>
        <taxon>Chordata</taxon>
        <taxon>Craniata</taxon>
        <taxon>Vertebrata</taxon>
        <taxon>Euteleostomi</taxon>
        <taxon>Actinopterygii</taxon>
        <taxon>Neopterygii</taxon>
        <taxon>Teleostei</taxon>
        <taxon>Notacanthiformes</taxon>
        <taxon>Halosauridae</taxon>
        <taxon>Aldrovandia</taxon>
    </lineage>
</organism>
<protein>
    <recommendedName>
        <fullName evidence="4">Shadow of prion protein</fullName>
    </recommendedName>
</protein>
<feature type="signal peptide" evidence="1">
    <location>
        <begin position="1"/>
        <end position="26"/>
    </location>
</feature>
<evidence type="ECO:0008006" key="4">
    <source>
        <dbReference type="Google" id="ProtNLM"/>
    </source>
</evidence>
<evidence type="ECO:0000256" key="1">
    <source>
        <dbReference type="SAM" id="SignalP"/>
    </source>
</evidence>
<reference evidence="2" key="1">
    <citation type="journal article" date="2023" name="Science">
        <title>Genome structures resolve the early diversification of teleost fishes.</title>
        <authorList>
            <person name="Parey E."/>
            <person name="Louis A."/>
            <person name="Montfort J."/>
            <person name="Bouchez O."/>
            <person name="Roques C."/>
            <person name="Iampietro C."/>
            <person name="Lluch J."/>
            <person name="Castinel A."/>
            <person name="Donnadieu C."/>
            <person name="Desvignes T."/>
            <person name="Floi Bucao C."/>
            <person name="Jouanno E."/>
            <person name="Wen M."/>
            <person name="Mejri S."/>
            <person name="Dirks R."/>
            <person name="Jansen H."/>
            <person name="Henkel C."/>
            <person name="Chen W.J."/>
            <person name="Zahm M."/>
            <person name="Cabau C."/>
            <person name="Klopp C."/>
            <person name="Thompson A.W."/>
            <person name="Robinson-Rechavi M."/>
            <person name="Braasch I."/>
            <person name="Lecointre G."/>
            <person name="Bobe J."/>
            <person name="Postlethwait J.H."/>
            <person name="Berthelot C."/>
            <person name="Roest Crollius H."/>
            <person name="Guiguen Y."/>
        </authorList>
    </citation>
    <scope>NUCLEOTIDE SEQUENCE</scope>
    <source>
        <strain evidence="2">NC1722</strain>
    </source>
</reference>
<gene>
    <name evidence="2" type="ORF">AAFF_G00027830</name>
</gene>
<accession>A0AAD7S4N7</accession>
<feature type="chain" id="PRO_5042069672" description="Shadow of prion protein" evidence="1">
    <location>
        <begin position="27"/>
        <end position="134"/>
    </location>
</feature>
<dbReference type="EMBL" id="JAINUG010000112">
    <property type="protein sequence ID" value="KAJ8395900.1"/>
    <property type="molecule type" value="Genomic_DNA"/>
</dbReference>
<sequence length="134" mass="13963">MIGQHRLLLLWVAMLLVAILCPGAQSKRGGGARPSQSRGSSRLKLAGAAAAGALGGAALGYGLGSLGRPSYGYGYGGDSSKEDRRLYYADGPGYWNQSDLRYYRGASSSGPLPRMPLVLGSVVSMVLGSWIRGV</sequence>
<keyword evidence="1" id="KW-0732">Signal</keyword>